<feature type="domain" description="Helicase C-terminal" evidence="6">
    <location>
        <begin position="231"/>
        <end position="383"/>
    </location>
</feature>
<dbReference type="InterPro" id="IPR027417">
    <property type="entry name" value="P-loop_NTPase"/>
</dbReference>
<evidence type="ECO:0000259" key="6">
    <source>
        <dbReference type="PROSITE" id="PS51194"/>
    </source>
</evidence>
<dbReference type="GO" id="GO:0005829">
    <property type="term" value="C:cytosol"/>
    <property type="evidence" value="ECO:0007669"/>
    <property type="project" value="TreeGrafter"/>
</dbReference>
<feature type="domain" description="Helicase ATP-binding" evidence="5">
    <location>
        <begin position="41"/>
        <end position="211"/>
    </location>
</feature>
<dbReference type="PANTHER" id="PTHR47963">
    <property type="entry name" value="DEAD-BOX ATP-DEPENDENT RNA HELICASE 47, MITOCHONDRIAL"/>
    <property type="match status" value="1"/>
</dbReference>
<dbReference type="EMBL" id="SMGQ01000011">
    <property type="protein sequence ID" value="TCK98133.1"/>
    <property type="molecule type" value="Genomic_DNA"/>
</dbReference>
<dbReference type="InterPro" id="IPR001650">
    <property type="entry name" value="Helicase_C-like"/>
</dbReference>
<dbReference type="InterPro" id="IPR014001">
    <property type="entry name" value="Helicase_ATP-bd"/>
</dbReference>
<evidence type="ECO:0000256" key="3">
    <source>
        <dbReference type="ARBA" id="ARBA00022806"/>
    </source>
</evidence>
<organism evidence="7 8">
    <name type="scientific">Natranaerovirga hydrolytica</name>
    <dbReference type="NCBI Taxonomy" id="680378"/>
    <lineage>
        <taxon>Bacteria</taxon>
        <taxon>Bacillati</taxon>
        <taxon>Bacillota</taxon>
        <taxon>Clostridia</taxon>
        <taxon>Lachnospirales</taxon>
        <taxon>Natranaerovirgaceae</taxon>
        <taxon>Natranaerovirga</taxon>
    </lineage>
</organism>
<keyword evidence="2" id="KW-0378">Hydrolase</keyword>
<evidence type="ECO:0000259" key="5">
    <source>
        <dbReference type="PROSITE" id="PS51192"/>
    </source>
</evidence>
<dbReference type="PANTHER" id="PTHR47963:SF7">
    <property type="entry name" value="ATP-DEPENDENT RNA HELICASE YFML-RELATED"/>
    <property type="match status" value="1"/>
</dbReference>
<evidence type="ECO:0000256" key="2">
    <source>
        <dbReference type="ARBA" id="ARBA00022801"/>
    </source>
</evidence>
<dbReference type="SMART" id="SM00490">
    <property type="entry name" value="HELICc"/>
    <property type="match status" value="1"/>
</dbReference>
<dbReference type="GO" id="GO:0005524">
    <property type="term" value="F:ATP binding"/>
    <property type="evidence" value="ECO:0007669"/>
    <property type="project" value="UniProtKB-KW"/>
</dbReference>
<dbReference type="PROSITE" id="PS51192">
    <property type="entry name" value="HELICASE_ATP_BIND_1"/>
    <property type="match status" value="1"/>
</dbReference>
<evidence type="ECO:0000256" key="4">
    <source>
        <dbReference type="ARBA" id="ARBA00022840"/>
    </source>
</evidence>
<keyword evidence="3 7" id="KW-0347">Helicase</keyword>
<evidence type="ECO:0000313" key="7">
    <source>
        <dbReference type="EMBL" id="TCK98133.1"/>
    </source>
</evidence>
<dbReference type="OrthoDB" id="9805696at2"/>
<dbReference type="CDD" id="cd18787">
    <property type="entry name" value="SF2_C_DEAD"/>
    <property type="match status" value="1"/>
</dbReference>
<dbReference type="Pfam" id="PF00271">
    <property type="entry name" value="Helicase_C"/>
    <property type="match status" value="1"/>
</dbReference>
<keyword evidence="4" id="KW-0067">ATP-binding</keyword>
<dbReference type="InterPro" id="IPR044742">
    <property type="entry name" value="DEAD/DEAH_RhlB"/>
</dbReference>
<protein>
    <submittedName>
        <fullName evidence="7">Superfamily II DNA/RNA helicase</fullName>
    </submittedName>
</protein>
<dbReference type="GO" id="GO:0003724">
    <property type="term" value="F:RNA helicase activity"/>
    <property type="evidence" value="ECO:0007669"/>
    <property type="project" value="TreeGrafter"/>
</dbReference>
<dbReference type="InterPro" id="IPR050547">
    <property type="entry name" value="DEAD_box_RNA_helicases"/>
</dbReference>
<comment type="caution">
    <text evidence="7">The sequence shown here is derived from an EMBL/GenBank/DDBJ whole genome shotgun (WGS) entry which is preliminary data.</text>
</comment>
<dbReference type="SMART" id="SM00487">
    <property type="entry name" value="DEXDc"/>
    <property type="match status" value="1"/>
</dbReference>
<reference evidence="7 8" key="1">
    <citation type="submission" date="2019-03" db="EMBL/GenBank/DDBJ databases">
        <title>Genomic Encyclopedia of Type Strains, Phase IV (KMG-IV): sequencing the most valuable type-strain genomes for metagenomic binning, comparative biology and taxonomic classification.</title>
        <authorList>
            <person name="Goeker M."/>
        </authorList>
    </citation>
    <scope>NUCLEOTIDE SEQUENCE [LARGE SCALE GENOMIC DNA]</scope>
    <source>
        <strain evidence="7 8">DSM 24176</strain>
    </source>
</reference>
<name>A0A4R1N679_9FIRM</name>
<dbReference type="AlphaFoldDB" id="A0A4R1N679"/>
<dbReference type="GO" id="GO:0016787">
    <property type="term" value="F:hydrolase activity"/>
    <property type="evidence" value="ECO:0007669"/>
    <property type="project" value="UniProtKB-KW"/>
</dbReference>
<dbReference type="GO" id="GO:0005840">
    <property type="term" value="C:ribosome"/>
    <property type="evidence" value="ECO:0007669"/>
    <property type="project" value="TreeGrafter"/>
</dbReference>
<evidence type="ECO:0000313" key="8">
    <source>
        <dbReference type="Proteomes" id="UP000294545"/>
    </source>
</evidence>
<dbReference type="Pfam" id="PF00270">
    <property type="entry name" value="DEAD"/>
    <property type="match status" value="1"/>
</dbReference>
<dbReference type="GO" id="GO:0033592">
    <property type="term" value="F:RNA strand annealing activity"/>
    <property type="evidence" value="ECO:0007669"/>
    <property type="project" value="TreeGrafter"/>
</dbReference>
<accession>A0A4R1N679</accession>
<proteinExistence type="predicted"/>
<dbReference type="InterPro" id="IPR011545">
    <property type="entry name" value="DEAD/DEAH_box_helicase_dom"/>
</dbReference>
<dbReference type="GO" id="GO:0009409">
    <property type="term" value="P:response to cold"/>
    <property type="evidence" value="ECO:0007669"/>
    <property type="project" value="TreeGrafter"/>
</dbReference>
<sequence length="397" mass="44937">MNNETKEKSESVLISNRASFIQKAWKGAGFNQATSIQEQTIPLIVEGKDVIAKAPTGTGKTLAYLIPMLEKIETSSKNVQGVILAPSHELAMQIYQTIEEWTKNTDIRSLAIIGGTNVKRQVQNLKSHPHIIVATTGRLLEIIKMKKIKMHEVKTIVVDEFDVLIANEHIHNLQNIVKTTLKDRQILFFSATLSEQTETIGKELMKEPIIVEVEEEKLAHSNTEHFFVVSDERDKIENLRKIARIKGVKALTFINDPNKIREIEAKLMHKGLKVGVLSSEVDKNERKEALKRFRTGQFSVLIATDVAARGLDIEGLTHVINWDVPRYSKEYIHRAGRTGRMGAKGTVVSIVTIREISNIKKITSKLGIELKEKIIYKSVFEDKFNPNKRPSPPKRKR</sequence>
<dbReference type="PROSITE" id="PS51194">
    <property type="entry name" value="HELICASE_CTER"/>
    <property type="match status" value="1"/>
</dbReference>
<dbReference type="Gene3D" id="3.40.50.300">
    <property type="entry name" value="P-loop containing nucleotide triphosphate hydrolases"/>
    <property type="match status" value="2"/>
</dbReference>
<keyword evidence="1" id="KW-0547">Nucleotide-binding</keyword>
<dbReference type="RefSeq" id="WP_132280163.1">
    <property type="nucleotide sequence ID" value="NZ_SMGQ01000011.1"/>
</dbReference>
<dbReference type="CDD" id="cd00268">
    <property type="entry name" value="DEADc"/>
    <property type="match status" value="1"/>
</dbReference>
<dbReference type="SUPFAM" id="SSF52540">
    <property type="entry name" value="P-loop containing nucleoside triphosphate hydrolases"/>
    <property type="match status" value="1"/>
</dbReference>
<evidence type="ECO:0000256" key="1">
    <source>
        <dbReference type="ARBA" id="ARBA00022741"/>
    </source>
</evidence>
<dbReference type="Proteomes" id="UP000294545">
    <property type="component" value="Unassembled WGS sequence"/>
</dbReference>
<gene>
    <name evidence="7" type="ORF">EDC19_0551</name>
</gene>
<keyword evidence="8" id="KW-1185">Reference proteome</keyword>